<proteinExistence type="predicted"/>
<name>A0ABU3RIU4_9BACL</name>
<dbReference type="Pfam" id="PF06527">
    <property type="entry name" value="TniQ"/>
    <property type="match status" value="1"/>
</dbReference>
<feature type="domain" description="TniQ" evidence="1">
    <location>
        <begin position="15"/>
        <end position="145"/>
    </location>
</feature>
<accession>A0ABU3RIU4</accession>
<dbReference type="Gene3D" id="1.10.1660.10">
    <property type="match status" value="1"/>
</dbReference>
<gene>
    <name evidence="2" type="ORF">RQP52_23230</name>
</gene>
<comment type="caution">
    <text evidence="2">The sequence shown here is derived from an EMBL/GenBank/DDBJ whole genome shotgun (WGS) entry which is preliminary data.</text>
</comment>
<evidence type="ECO:0000259" key="1">
    <source>
        <dbReference type="Pfam" id="PF06527"/>
    </source>
</evidence>
<protein>
    <submittedName>
        <fullName evidence="2">TniQ family protein</fullName>
    </submittedName>
</protein>
<dbReference type="SUPFAM" id="SSF46955">
    <property type="entry name" value="Putative DNA-binding domain"/>
    <property type="match status" value="1"/>
</dbReference>
<evidence type="ECO:0000313" key="2">
    <source>
        <dbReference type="EMBL" id="MDU0204001.1"/>
    </source>
</evidence>
<keyword evidence="3" id="KW-1185">Reference proteome</keyword>
<dbReference type="InterPro" id="IPR009061">
    <property type="entry name" value="DNA-bd_dom_put_sf"/>
</dbReference>
<dbReference type="Proteomes" id="UP001260980">
    <property type="component" value="Unassembled WGS sequence"/>
</dbReference>
<dbReference type="EMBL" id="JAWCUD010000009">
    <property type="protein sequence ID" value="MDU0204001.1"/>
    <property type="molecule type" value="Genomic_DNA"/>
</dbReference>
<dbReference type="RefSeq" id="WP_315954064.1">
    <property type="nucleotide sequence ID" value="NZ_JAWCUD010000009.1"/>
</dbReference>
<reference evidence="2 3" key="1">
    <citation type="submission" date="2023-10" db="EMBL/GenBank/DDBJ databases">
        <title>Paenibacillus strain PFR10 Genome sequencing and assembly.</title>
        <authorList>
            <person name="Kim I."/>
        </authorList>
    </citation>
    <scope>NUCLEOTIDE SEQUENCE [LARGE SCALE GENOMIC DNA]</scope>
    <source>
        <strain evidence="2 3">PFR10</strain>
    </source>
</reference>
<evidence type="ECO:0000313" key="3">
    <source>
        <dbReference type="Proteomes" id="UP001260980"/>
    </source>
</evidence>
<organism evidence="2 3">
    <name type="scientific">Paenibacillus violae</name>
    <dbReference type="NCBI Taxonomy" id="3077234"/>
    <lineage>
        <taxon>Bacteria</taxon>
        <taxon>Bacillati</taxon>
        <taxon>Bacillota</taxon>
        <taxon>Bacilli</taxon>
        <taxon>Bacillales</taxon>
        <taxon>Paenibacillaceae</taxon>
        <taxon>Paenibacillus</taxon>
    </lineage>
</organism>
<sequence length="593" mass="68716">MEFSVRNKYLLKRSEPMEGESLRGFILRISERNLLEPDCMIIYKSVGLKKYNKTKNILIPDEEVNINLFELSILLGVDQYKLDQMLLFNQISTEIQSENMKKQIRHLGTCLNKQRICPECFKMEQFHKSIWEISLLTVCPTHKCLMVDFCKECGRNIDPYRKELLFCKCGFDFRNSEVICMDSLFSSYLTDRFNNKAYVSDDYIELNNLSIFHLLLLIINSAKWINGKEVSHVQSNFSKLLIQSNLTNAIDEGFRLFWDWPNNFFVFIDQLRISNNRYNSIGNINKILKENINDNVFSFIHEQVDYYFMNHWQNGFTKQIAMDDNSYKKISAKISARVLRGEQKANQFGGISKKQASTLLGVGLDQIDYFREKNIITPISGPTVDGNPFWKFSEAEIHTILEKVENQMSMGITVRSLGFYRASQIAGNYELSMADFLYEILQGNINASSKVDGQGLSKYHFDEKKIRSYLQNGFISIKEISERLQVKRNSVERWVKQGYINVEKTMNSGNHQLITINDYSKFRMNFVAVVEIVRIHNSIGSSEKLLRVLGAIGVFPINSITAPGDRYLLERSERLNEYLSNVGLELPLDTINV</sequence>
<dbReference type="InterPro" id="IPR009492">
    <property type="entry name" value="TniQ"/>
</dbReference>